<keyword evidence="2" id="KW-1133">Transmembrane helix</keyword>
<feature type="compositionally biased region" description="Polar residues" evidence="1">
    <location>
        <begin position="193"/>
        <end position="208"/>
    </location>
</feature>
<feature type="compositionally biased region" description="Basic and acidic residues" evidence="1">
    <location>
        <begin position="145"/>
        <end position="172"/>
    </location>
</feature>
<feature type="region of interest" description="Disordered" evidence="1">
    <location>
        <begin position="137"/>
        <end position="212"/>
    </location>
</feature>
<evidence type="ECO:0000313" key="4">
    <source>
        <dbReference type="Proteomes" id="UP000247702"/>
    </source>
</evidence>
<protein>
    <submittedName>
        <fullName evidence="3">Uncharacterized protein</fullName>
    </submittedName>
</protein>
<evidence type="ECO:0000256" key="2">
    <source>
        <dbReference type="SAM" id="Phobius"/>
    </source>
</evidence>
<proteinExistence type="predicted"/>
<comment type="caution">
    <text evidence="3">The sequence shown here is derived from an EMBL/GenBank/DDBJ whole genome shotgun (WGS) entry which is preliminary data.</text>
</comment>
<sequence length="245" mass="27311">MTETSTVNADQVCQANQDCKYSIVGQICLDNKCTFSCTSDPDCIENGKCIGEKCDWSGQPVPPLLVNSTQKNLDAPNSSEKTMVNKLGSPLVIAIAIAVVLVVICILIIVIFFVLRRRKLVESSRGLIPLQLSGSRTSLKKSKRDSRERERSSKKFQHDDDIIGSDDGRKEEEAFEDSYSPAAVGMGTHRPPQRSQTMYGTSTPSTVELSVDYPVPGQHHFMQQEGQHQFMEIGRDDQQRQEEEE</sequence>
<keyword evidence="2" id="KW-0812">Transmembrane</keyword>
<organism evidence="3 4">
    <name type="scientific">Rhizophagus clarus</name>
    <dbReference type="NCBI Taxonomy" id="94130"/>
    <lineage>
        <taxon>Eukaryota</taxon>
        <taxon>Fungi</taxon>
        <taxon>Fungi incertae sedis</taxon>
        <taxon>Mucoromycota</taxon>
        <taxon>Glomeromycotina</taxon>
        <taxon>Glomeromycetes</taxon>
        <taxon>Glomerales</taxon>
        <taxon>Glomeraceae</taxon>
        <taxon>Rhizophagus</taxon>
    </lineage>
</organism>
<dbReference type="AlphaFoldDB" id="A0A2Z6Q7X1"/>
<accession>A0A2Z6Q7X1</accession>
<keyword evidence="4" id="KW-1185">Reference proteome</keyword>
<dbReference type="Proteomes" id="UP000247702">
    <property type="component" value="Unassembled WGS sequence"/>
</dbReference>
<dbReference type="EMBL" id="BEXD01000120">
    <property type="protein sequence ID" value="GBB84492.1"/>
    <property type="molecule type" value="Genomic_DNA"/>
</dbReference>
<feature type="transmembrane region" description="Helical" evidence="2">
    <location>
        <begin position="91"/>
        <end position="115"/>
    </location>
</feature>
<evidence type="ECO:0000256" key="1">
    <source>
        <dbReference type="SAM" id="MobiDB-lite"/>
    </source>
</evidence>
<gene>
    <name evidence="3" type="ORF">RclHR1_11050009</name>
</gene>
<reference evidence="3 4" key="1">
    <citation type="submission" date="2017-11" db="EMBL/GenBank/DDBJ databases">
        <title>The genome of Rhizophagus clarus HR1 reveals common genetic basis of auxotrophy among arbuscular mycorrhizal fungi.</title>
        <authorList>
            <person name="Kobayashi Y."/>
        </authorList>
    </citation>
    <scope>NUCLEOTIDE SEQUENCE [LARGE SCALE GENOMIC DNA]</scope>
    <source>
        <strain evidence="3 4">HR1</strain>
    </source>
</reference>
<keyword evidence="2" id="KW-0472">Membrane</keyword>
<name>A0A2Z6Q7X1_9GLOM</name>
<evidence type="ECO:0000313" key="3">
    <source>
        <dbReference type="EMBL" id="GBB84492.1"/>
    </source>
</evidence>